<dbReference type="RefSeq" id="WP_258498183.1">
    <property type="nucleotide sequence ID" value="NZ_JANSKA010000001.1"/>
</dbReference>
<sequence>MTENKITEKELRSMFFRSLNFDGSFNYERQMSMGLCHSLAPVIKKLYPAKEDRAEALKRHGEFFNVTPAMAPLVLGITAAMEERNANEDGFDTNSINAVKASLMGPLSGIGDSLFWGTIRPLAGGIAASLALAGNIFAPLVFLLAFNIPNYLVRWFGIHWGYKMGTDFLAKAEKSGIMQKVFQGAAMIGLIVIGGMVASMVTVKLGWTIGSGDGAIDLNSVLDGIMPKMLPLAVTFALSKALGKGAKVNTLLLVIVVLSIAAAWCGLLTA</sequence>
<feature type="transmembrane region" description="Helical" evidence="1">
    <location>
        <begin position="250"/>
        <end position="269"/>
    </location>
</feature>
<gene>
    <name evidence="2" type="ORF">NVS32_00195</name>
</gene>
<dbReference type="PROSITE" id="PS51108">
    <property type="entry name" value="PTS_EIID"/>
    <property type="match status" value="1"/>
</dbReference>
<feature type="transmembrane region" description="Helical" evidence="1">
    <location>
        <begin position="63"/>
        <end position="81"/>
    </location>
</feature>
<comment type="caution">
    <text evidence="2">The sequence shown here is derived from an EMBL/GenBank/DDBJ whole genome shotgun (WGS) entry which is preliminary data.</text>
</comment>
<reference evidence="2 3" key="1">
    <citation type="submission" date="2022-08" db="EMBL/GenBank/DDBJ databases">
        <title>Tractidigestivibacter montrealensis type strain KD21.</title>
        <authorList>
            <person name="Diop K."/>
            <person name="Richard C."/>
            <person name="Routy B."/>
        </authorList>
    </citation>
    <scope>NUCLEOTIDE SEQUENCE [LARGE SCALE GENOMIC DNA]</scope>
    <source>
        <strain evidence="2 3">KD21</strain>
    </source>
</reference>
<keyword evidence="3" id="KW-1185">Reference proteome</keyword>
<evidence type="ECO:0000313" key="2">
    <source>
        <dbReference type="EMBL" id="MCR9035380.1"/>
    </source>
</evidence>
<protein>
    <submittedName>
        <fullName evidence="2">PTS system mannose/fructose/sorbose family transporter subunit IID</fullName>
    </submittedName>
</protein>
<dbReference type="EMBL" id="JANSKA010000001">
    <property type="protein sequence ID" value="MCR9035380.1"/>
    <property type="molecule type" value="Genomic_DNA"/>
</dbReference>
<dbReference type="Proteomes" id="UP001204320">
    <property type="component" value="Unassembled WGS sequence"/>
</dbReference>
<dbReference type="PANTHER" id="PTHR32502:SF23">
    <property type="entry name" value="TRANSPORT PROTEIN, PTS SYSTEM"/>
    <property type="match status" value="1"/>
</dbReference>
<keyword evidence="1" id="KW-1133">Transmembrane helix</keyword>
<evidence type="ECO:0000256" key="1">
    <source>
        <dbReference type="SAM" id="Phobius"/>
    </source>
</evidence>
<accession>A0ABT1Z595</accession>
<dbReference type="InterPro" id="IPR050303">
    <property type="entry name" value="GatZ_KbaZ_carbometab"/>
</dbReference>
<keyword evidence="1" id="KW-0472">Membrane</keyword>
<feature type="transmembrane region" description="Helical" evidence="1">
    <location>
        <begin position="122"/>
        <end position="146"/>
    </location>
</feature>
<evidence type="ECO:0000313" key="3">
    <source>
        <dbReference type="Proteomes" id="UP001204320"/>
    </source>
</evidence>
<dbReference type="InterPro" id="IPR004704">
    <property type="entry name" value="PTS_IID_man"/>
</dbReference>
<dbReference type="Pfam" id="PF03613">
    <property type="entry name" value="EIID-AGA"/>
    <property type="match status" value="1"/>
</dbReference>
<name>A0ABT1Z595_9ACTN</name>
<proteinExistence type="predicted"/>
<keyword evidence="1" id="KW-0812">Transmembrane</keyword>
<feature type="transmembrane region" description="Helical" evidence="1">
    <location>
        <begin position="181"/>
        <end position="205"/>
    </location>
</feature>
<organism evidence="2 3">
    <name type="scientific">Tractidigestivibacter montrealensis</name>
    <dbReference type="NCBI Taxonomy" id="2972466"/>
    <lineage>
        <taxon>Bacteria</taxon>
        <taxon>Bacillati</taxon>
        <taxon>Actinomycetota</taxon>
        <taxon>Coriobacteriia</taxon>
        <taxon>Coriobacteriales</taxon>
        <taxon>Atopobiaceae</taxon>
        <taxon>Tractidigestivibacter</taxon>
    </lineage>
</organism>
<dbReference type="PANTHER" id="PTHR32502">
    <property type="entry name" value="N-ACETYLGALACTOSAMINE PERMEASE II COMPONENT-RELATED"/>
    <property type="match status" value="1"/>
</dbReference>